<protein>
    <recommendedName>
        <fullName evidence="3">Domain of unknown function DB domain-containing protein</fullName>
    </recommendedName>
</protein>
<feature type="domain" description="Domain of unknown function DB" evidence="3">
    <location>
        <begin position="160"/>
        <end position="262"/>
    </location>
</feature>
<keyword evidence="4" id="KW-1185">Reference proteome</keyword>
<sequence length="271" mass="30714">MRFYGFSLFFTLFWVMTEQQQPQEKKEIRLPECKILVAGKKKNSCTYCYTKRIKEKCSELCRSNGCFGSTETSSRQETTPSSKKPKTHKSTTILSKESTRRSSEFLTTTGQPRFTTTKSSEESGSVESRTSAPSTANRGSCDGIKPCVPIKPANDRFRQCCIDSKVSKKCWNSCRYNVTRGELQDRVIKGDCPGDHLRKFMTCASTSRSADACCRKMGVYESGRKICEPVCNPASKDWPKNQEEGKRLLPCLSKFNEIFKCHWATKTPDDI</sequence>
<evidence type="ECO:0000256" key="1">
    <source>
        <dbReference type="SAM" id="MobiDB-lite"/>
    </source>
</evidence>
<organism evidence="4 5">
    <name type="scientific">Romanomermis culicivorax</name>
    <name type="common">Nematode worm</name>
    <dbReference type="NCBI Taxonomy" id="13658"/>
    <lineage>
        <taxon>Eukaryota</taxon>
        <taxon>Metazoa</taxon>
        <taxon>Ecdysozoa</taxon>
        <taxon>Nematoda</taxon>
        <taxon>Enoplea</taxon>
        <taxon>Dorylaimia</taxon>
        <taxon>Mermithida</taxon>
        <taxon>Mermithoidea</taxon>
        <taxon>Mermithidae</taxon>
        <taxon>Romanomermis</taxon>
    </lineage>
</organism>
<feature type="compositionally biased region" description="Polar residues" evidence="1">
    <location>
        <begin position="104"/>
        <end position="138"/>
    </location>
</feature>
<proteinExistence type="predicted"/>
<dbReference type="Proteomes" id="UP000887565">
    <property type="component" value="Unplaced"/>
</dbReference>
<dbReference type="Pfam" id="PF01682">
    <property type="entry name" value="DB"/>
    <property type="match status" value="1"/>
</dbReference>
<evidence type="ECO:0000313" key="4">
    <source>
        <dbReference type="Proteomes" id="UP000887565"/>
    </source>
</evidence>
<name>A0A915KDS7_ROMCU</name>
<reference evidence="5" key="1">
    <citation type="submission" date="2022-11" db="UniProtKB">
        <authorList>
            <consortium name="WormBaseParasite"/>
        </authorList>
    </citation>
    <scope>IDENTIFICATION</scope>
</reference>
<accession>A0A915KDS7</accession>
<feature type="signal peptide" evidence="2">
    <location>
        <begin position="1"/>
        <end position="19"/>
    </location>
</feature>
<dbReference type="PANTHER" id="PTHR21679">
    <property type="entry name" value="DOMAIN OF UNKNOWN FUNCTION DB DOMAIN-CONTAINING PROTEIN-RELATED"/>
    <property type="match status" value="1"/>
</dbReference>
<evidence type="ECO:0000256" key="2">
    <source>
        <dbReference type="SAM" id="SignalP"/>
    </source>
</evidence>
<evidence type="ECO:0000313" key="5">
    <source>
        <dbReference type="WBParaSite" id="nRc.2.0.1.t36943-RA"/>
    </source>
</evidence>
<keyword evidence="2" id="KW-0732">Signal</keyword>
<dbReference type="OMA" id="FWHDMTR"/>
<feature type="chain" id="PRO_5036792418" description="Domain of unknown function DB domain-containing protein" evidence="2">
    <location>
        <begin position="20"/>
        <end position="271"/>
    </location>
</feature>
<dbReference type="WBParaSite" id="nRc.2.0.1.t36943-RA">
    <property type="protein sequence ID" value="nRc.2.0.1.t36943-RA"/>
    <property type="gene ID" value="nRc.2.0.1.g36943"/>
</dbReference>
<dbReference type="InterPro" id="IPR002602">
    <property type="entry name" value="DB"/>
</dbReference>
<feature type="compositionally biased region" description="Polar residues" evidence="1">
    <location>
        <begin position="67"/>
        <end position="77"/>
    </location>
</feature>
<dbReference type="AlphaFoldDB" id="A0A915KDS7"/>
<feature type="region of interest" description="Disordered" evidence="1">
    <location>
        <begin position="67"/>
        <end position="138"/>
    </location>
</feature>
<evidence type="ECO:0000259" key="3">
    <source>
        <dbReference type="Pfam" id="PF01682"/>
    </source>
</evidence>